<protein>
    <submittedName>
        <fullName evidence="2">Uncharacterized protein</fullName>
    </submittedName>
</protein>
<evidence type="ECO:0000313" key="3">
    <source>
        <dbReference type="Proteomes" id="UP000788993"/>
    </source>
</evidence>
<organism evidence="2 3">
    <name type="scientific">Ogataea polymorpha</name>
    <dbReference type="NCBI Taxonomy" id="460523"/>
    <lineage>
        <taxon>Eukaryota</taxon>
        <taxon>Fungi</taxon>
        <taxon>Dikarya</taxon>
        <taxon>Ascomycota</taxon>
        <taxon>Saccharomycotina</taxon>
        <taxon>Pichiomycetes</taxon>
        <taxon>Pichiales</taxon>
        <taxon>Pichiaceae</taxon>
        <taxon>Ogataea</taxon>
    </lineage>
</organism>
<dbReference type="Proteomes" id="UP000788993">
    <property type="component" value="Unassembled WGS sequence"/>
</dbReference>
<dbReference type="AlphaFoldDB" id="A0A9P8P1N7"/>
<accession>A0A9P8P1N7</accession>
<dbReference type="EMBL" id="JAEUBD010001266">
    <property type="protein sequence ID" value="KAH3663044.1"/>
    <property type="molecule type" value="Genomic_DNA"/>
</dbReference>
<comment type="caution">
    <text evidence="2">The sequence shown here is derived from an EMBL/GenBank/DDBJ whole genome shotgun (WGS) entry which is preliminary data.</text>
</comment>
<evidence type="ECO:0000256" key="1">
    <source>
        <dbReference type="SAM" id="MobiDB-lite"/>
    </source>
</evidence>
<evidence type="ECO:0000313" key="2">
    <source>
        <dbReference type="EMBL" id="KAH3663044.1"/>
    </source>
</evidence>
<gene>
    <name evidence="2" type="ORF">OGATHE_004620</name>
</gene>
<name>A0A9P8P1N7_9ASCO</name>
<reference evidence="2" key="2">
    <citation type="submission" date="2021-01" db="EMBL/GenBank/DDBJ databases">
        <authorList>
            <person name="Schikora-Tamarit M.A."/>
        </authorList>
    </citation>
    <scope>NUCLEOTIDE SEQUENCE</scope>
    <source>
        <strain evidence="2">NCAIM Y.01608</strain>
    </source>
</reference>
<proteinExistence type="predicted"/>
<keyword evidence="3" id="KW-1185">Reference proteome</keyword>
<feature type="compositionally biased region" description="Basic and acidic residues" evidence="1">
    <location>
        <begin position="1"/>
        <end position="10"/>
    </location>
</feature>
<feature type="compositionally biased region" description="Low complexity" evidence="1">
    <location>
        <begin position="11"/>
        <end position="29"/>
    </location>
</feature>
<feature type="region of interest" description="Disordered" evidence="1">
    <location>
        <begin position="1"/>
        <end position="32"/>
    </location>
</feature>
<sequence length="290" mass="31420">MSVAWKKSERIPSISSRSPRSEQSCSTSENVSRNIAMTGSVNRVKATELGDSPVLNPRTSSVISLSFLATGILPLHAIFRSSTKGSGEETTQSVLIGGTERGSITMSSAKQSFCNLVCAKSGFEGLDVSICSRKLMANSNCSALLDSARKNWPSIVQIHLMAPFFTDAPSSCGFLVRNLYRLCSSSLSVLGDRDARYTIELWYAKMTPFHASKAAILGARPSALKHSVNTETQASRCGQSSIPLFQVNAEIEYVTRAHIFITSTYAPRLRLMLSVLTKTSQTDSPGSSRF</sequence>
<reference evidence="2" key="1">
    <citation type="journal article" date="2021" name="Open Biol.">
        <title>Shared evolutionary footprints suggest mitochondrial oxidative damage underlies multiple complex I losses in fungi.</title>
        <authorList>
            <person name="Schikora-Tamarit M.A."/>
            <person name="Marcet-Houben M."/>
            <person name="Nosek J."/>
            <person name="Gabaldon T."/>
        </authorList>
    </citation>
    <scope>NUCLEOTIDE SEQUENCE</scope>
    <source>
        <strain evidence="2">NCAIM Y.01608</strain>
    </source>
</reference>